<gene>
    <name evidence="2" type="ORF">LTRI10_LOCUS465</name>
</gene>
<evidence type="ECO:0000313" key="2">
    <source>
        <dbReference type="EMBL" id="CAL1352499.1"/>
    </source>
</evidence>
<evidence type="ECO:0000259" key="1">
    <source>
        <dbReference type="PROSITE" id="PS50181"/>
    </source>
</evidence>
<reference evidence="2 3" key="1">
    <citation type="submission" date="2024-04" db="EMBL/GenBank/DDBJ databases">
        <authorList>
            <person name="Fracassetti M."/>
        </authorList>
    </citation>
    <scope>NUCLEOTIDE SEQUENCE [LARGE SCALE GENOMIC DNA]</scope>
</reference>
<dbReference type="Pfam" id="PF00646">
    <property type="entry name" value="F-box"/>
    <property type="match status" value="1"/>
</dbReference>
<organism evidence="2 3">
    <name type="scientific">Linum trigynum</name>
    <dbReference type="NCBI Taxonomy" id="586398"/>
    <lineage>
        <taxon>Eukaryota</taxon>
        <taxon>Viridiplantae</taxon>
        <taxon>Streptophyta</taxon>
        <taxon>Embryophyta</taxon>
        <taxon>Tracheophyta</taxon>
        <taxon>Spermatophyta</taxon>
        <taxon>Magnoliopsida</taxon>
        <taxon>eudicotyledons</taxon>
        <taxon>Gunneridae</taxon>
        <taxon>Pentapetalae</taxon>
        <taxon>rosids</taxon>
        <taxon>fabids</taxon>
        <taxon>Malpighiales</taxon>
        <taxon>Linaceae</taxon>
        <taxon>Linum</taxon>
    </lineage>
</organism>
<dbReference type="Proteomes" id="UP001497516">
    <property type="component" value="Chromosome 1"/>
</dbReference>
<dbReference type="SUPFAM" id="SSF52058">
    <property type="entry name" value="L domain-like"/>
    <property type="match status" value="1"/>
</dbReference>
<dbReference type="SMART" id="SM00579">
    <property type="entry name" value="FBD"/>
    <property type="match status" value="1"/>
</dbReference>
<dbReference type="PANTHER" id="PTHR31900:SF30">
    <property type="entry name" value="SUPERFAMILY PROTEIN, PUTATIVE-RELATED"/>
    <property type="match status" value="1"/>
</dbReference>
<dbReference type="Gene3D" id="3.80.10.10">
    <property type="entry name" value="Ribonuclease Inhibitor"/>
    <property type="match status" value="1"/>
</dbReference>
<dbReference type="InterPro" id="IPR050232">
    <property type="entry name" value="FBL13/AtMIF1-like"/>
</dbReference>
<keyword evidence="3" id="KW-1185">Reference proteome</keyword>
<accession>A0AAV2C8Y1</accession>
<evidence type="ECO:0000313" key="3">
    <source>
        <dbReference type="Proteomes" id="UP001497516"/>
    </source>
</evidence>
<dbReference type="Pfam" id="PF08387">
    <property type="entry name" value="FBD"/>
    <property type="match status" value="1"/>
</dbReference>
<dbReference type="AlphaFoldDB" id="A0AAV2C8Y1"/>
<dbReference type="InterPro" id="IPR006566">
    <property type="entry name" value="FBD"/>
</dbReference>
<name>A0AAV2C8Y1_9ROSI</name>
<dbReference type="InterPro" id="IPR053781">
    <property type="entry name" value="F-box_AtFBL13-like"/>
</dbReference>
<dbReference type="Pfam" id="PF24758">
    <property type="entry name" value="LRR_At5g56370"/>
    <property type="match status" value="1"/>
</dbReference>
<feature type="domain" description="F-box" evidence="1">
    <location>
        <begin position="24"/>
        <end position="78"/>
    </location>
</feature>
<dbReference type="CDD" id="cd22160">
    <property type="entry name" value="F-box_AtFBL13-like"/>
    <property type="match status" value="1"/>
</dbReference>
<dbReference type="PROSITE" id="PS50181">
    <property type="entry name" value="FBOX"/>
    <property type="match status" value="1"/>
</dbReference>
<sequence length="502" mass="56554">MKTKSGKIARRTRRRKVPATGIGDDRLSSLPDEIITHILSYLQTKYAVVTAVLSRRWKDLWTRVSSLDFDNRSVYKPLCWNVASPALVPVSEIPRKRDMEFRRFVDRVLSRHENLDSLSRFRFHFSAAPRDWKIMPGLGLNRFHFSAAPREWKVMPDFAFSTDSLVEEIDVMISGETEFELPRSMFCTSKNLKVVKLEGVILSAAKGSFSLPGLKILQLRGVETEDCESLSNFVSGSHVLETVHLENCYSRNEGRMLMRSLPSLKNLKIICGYAVLEDRNLREFPGLMFLGSVPLPCLHSAYVDVSMYRSSDYSLIGLLTAISTAKKLHLSGETLSLLSSGTAVPLPIFPNLTHLTIGTGGRSWVLHSLLHSASKLRSLVIDMGHPIRAMKWERLDTVCVPSCLSLSLEEIKIKDLVADEGGMKMIAYLFEAGVALKKVSMHVYEGLVNTRSHKGLVSLLNLPRGSSSCEARLLLPDNREVDIDSYHETNTNEYMDDDDFWQ</sequence>
<protein>
    <recommendedName>
        <fullName evidence="1">F-box domain-containing protein</fullName>
    </recommendedName>
</protein>
<dbReference type="InterPro" id="IPR032675">
    <property type="entry name" value="LRR_dom_sf"/>
</dbReference>
<dbReference type="InterPro" id="IPR001810">
    <property type="entry name" value="F-box_dom"/>
</dbReference>
<proteinExistence type="predicted"/>
<dbReference type="InterPro" id="IPR036047">
    <property type="entry name" value="F-box-like_dom_sf"/>
</dbReference>
<dbReference type="Gene3D" id="1.20.1280.50">
    <property type="match status" value="1"/>
</dbReference>
<dbReference type="PANTHER" id="PTHR31900">
    <property type="entry name" value="F-BOX/RNI SUPERFAMILY PROTEIN-RELATED"/>
    <property type="match status" value="1"/>
</dbReference>
<dbReference type="InterPro" id="IPR055411">
    <property type="entry name" value="LRR_FXL15/At3g58940/PEG3-like"/>
</dbReference>
<dbReference type="EMBL" id="OZ034813">
    <property type="protein sequence ID" value="CAL1352499.1"/>
    <property type="molecule type" value="Genomic_DNA"/>
</dbReference>
<dbReference type="SMART" id="SM00256">
    <property type="entry name" value="FBOX"/>
    <property type="match status" value="1"/>
</dbReference>
<dbReference type="SUPFAM" id="SSF81383">
    <property type="entry name" value="F-box domain"/>
    <property type="match status" value="1"/>
</dbReference>